<keyword evidence="3" id="KW-0238">DNA-binding</keyword>
<dbReference type="InterPro" id="IPR004437">
    <property type="entry name" value="ParB/RepB/Spo0J"/>
</dbReference>
<name>A0ABW3GUB6_9BACL</name>
<dbReference type="Pfam" id="PF23552">
    <property type="entry name" value="ParB_C"/>
    <property type="match status" value="1"/>
</dbReference>
<accession>A0ABW3GUB6</accession>
<dbReference type="EMBL" id="JBHTJF010000013">
    <property type="protein sequence ID" value="MFD0942755.1"/>
    <property type="molecule type" value="Genomic_DNA"/>
</dbReference>
<organism evidence="5 6">
    <name type="scientific">Savagea faecisuis</name>
    <dbReference type="NCBI Taxonomy" id="1274803"/>
    <lineage>
        <taxon>Bacteria</taxon>
        <taxon>Bacillati</taxon>
        <taxon>Bacillota</taxon>
        <taxon>Bacilli</taxon>
        <taxon>Bacillales</taxon>
        <taxon>Caryophanaceae</taxon>
        <taxon>Savagea</taxon>
    </lineage>
</organism>
<evidence type="ECO:0000256" key="1">
    <source>
        <dbReference type="ARBA" id="ARBA00006295"/>
    </source>
</evidence>
<protein>
    <submittedName>
        <fullName evidence="5">ParB/RepB/Spo0J family partition protein</fullName>
    </submittedName>
</protein>
<dbReference type="Pfam" id="PF17762">
    <property type="entry name" value="HTH_ParB"/>
    <property type="match status" value="1"/>
</dbReference>
<sequence>MKTTSKSGLQAIFGETTVEETDQFKHIPVSQIDANPYQPRQQFDDEQLTELSQSIDQSGVIQPIIVRRKEGRYELVAGERRLRATQLAGHQHIPAIIREITDVESMEYALLENLQRTNLNPIEEAQAYEKLATALDLKQSDLAKRVGKSRPYVANMLRLLNLPETVQQLLIDGQLSNGHGRALLGLKNRSQMELLAEQAVHHYWNVRQIEKKVQQLNEDVSHETKKATPRNIFIESEERQLEQFFGTKVQIKQSNNRGKIEIEFMTDEDLERILQLIKQES</sequence>
<dbReference type="Gene3D" id="3.90.1530.30">
    <property type="match status" value="1"/>
</dbReference>
<dbReference type="InterPro" id="IPR041468">
    <property type="entry name" value="HTH_ParB/Spo0J"/>
</dbReference>
<dbReference type="PANTHER" id="PTHR33375">
    <property type="entry name" value="CHROMOSOME-PARTITIONING PROTEIN PARB-RELATED"/>
    <property type="match status" value="1"/>
</dbReference>
<dbReference type="SMART" id="SM00470">
    <property type="entry name" value="ParB"/>
    <property type="match status" value="1"/>
</dbReference>
<evidence type="ECO:0000313" key="6">
    <source>
        <dbReference type="Proteomes" id="UP001596976"/>
    </source>
</evidence>
<dbReference type="Gene3D" id="1.10.10.2830">
    <property type="match status" value="1"/>
</dbReference>
<evidence type="ECO:0000256" key="2">
    <source>
        <dbReference type="ARBA" id="ARBA00022829"/>
    </source>
</evidence>
<dbReference type="InterPro" id="IPR036086">
    <property type="entry name" value="ParB/Sulfiredoxin_sf"/>
</dbReference>
<dbReference type="SUPFAM" id="SSF110849">
    <property type="entry name" value="ParB/Sulfiredoxin"/>
    <property type="match status" value="1"/>
</dbReference>
<dbReference type="SUPFAM" id="SSF109709">
    <property type="entry name" value="KorB DNA-binding domain-like"/>
    <property type="match status" value="1"/>
</dbReference>
<dbReference type="InterPro" id="IPR057240">
    <property type="entry name" value="ParB_dimer_C"/>
</dbReference>
<dbReference type="InterPro" id="IPR050336">
    <property type="entry name" value="Chromosome_partition/occlusion"/>
</dbReference>
<keyword evidence="2" id="KW-0159">Chromosome partition</keyword>
<feature type="domain" description="ParB-like N-terminal" evidence="4">
    <location>
        <begin position="25"/>
        <end position="114"/>
    </location>
</feature>
<dbReference type="NCBIfam" id="TIGR00180">
    <property type="entry name" value="parB_part"/>
    <property type="match status" value="1"/>
</dbReference>
<comment type="caution">
    <text evidence="5">The sequence shown here is derived from an EMBL/GenBank/DDBJ whole genome shotgun (WGS) entry which is preliminary data.</text>
</comment>
<dbReference type="Pfam" id="PF02195">
    <property type="entry name" value="ParB_N"/>
    <property type="match status" value="1"/>
</dbReference>
<evidence type="ECO:0000259" key="4">
    <source>
        <dbReference type="SMART" id="SM00470"/>
    </source>
</evidence>
<dbReference type="CDD" id="cd16393">
    <property type="entry name" value="SPO0J_N"/>
    <property type="match status" value="1"/>
</dbReference>
<evidence type="ECO:0000256" key="3">
    <source>
        <dbReference type="ARBA" id="ARBA00023125"/>
    </source>
</evidence>
<reference evidence="6" key="1">
    <citation type="journal article" date="2019" name="Int. J. Syst. Evol. Microbiol.">
        <title>The Global Catalogue of Microorganisms (GCM) 10K type strain sequencing project: providing services to taxonomists for standard genome sequencing and annotation.</title>
        <authorList>
            <consortium name="The Broad Institute Genomics Platform"/>
            <consortium name="The Broad Institute Genome Sequencing Center for Infectious Disease"/>
            <person name="Wu L."/>
            <person name="Ma J."/>
        </authorList>
    </citation>
    <scope>NUCLEOTIDE SEQUENCE [LARGE SCALE GENOMIC DNA]</scope>
    <source>
        <strain evidence="6">CCUG 63563</strain>
    </source>
</reference>
<dbReference type="Proteomes" id="UP001596976">
    <property type="component" value="Unassembled WGS sequence"/>
</dbReference>
<proteinExistence type="inferred from homology"/>
<comment type="similarity">
    <text evidence="1">Belongs to the ParB family.</text>
</comment>
<dbReference type="InterPro" id="IPR003115">
    <property type="entry name" value="ParB_N"/>
</dbReference>
<dbReference type="RefSeq" id="WP_381009517.1">
    <property type="nucleotide sequence ID" value="NZ_JBHTJF010000013.1"/>
</dbReference>
<evidence type="ECO:0000313" key="5">
    <source>
        <dbReference type="EMBL" id="MFD0942755.1"/>
    </source>
</evidence>
<gene>
    <name evidence="5" type="ORF">ACFQ0V_03095</name>
</gene>
<keyword evidence="6" id="KW-1185">Reference proteome</keyword>
<dbReference type="PANTHER" id="PTHR33375:SF1">
    <property type="entry name" value="CHROMOSOME-PARTITIONING PROTEIN PARB-RELATED"/>
    <property type="match status" value="1"/>
</dbReference>